<organism evidence="5 6">
    <name type="scientific">Populus deltoides</name>
    <name type="common">Eastern poplar</name>
    <name type="synonym">Eastern cottonwood</name>
    <dbReference type="NCBI Taxonomy" id="3696"/>
    <lineage>
        <taxon>Eukaryota</taxon>
        <taxon>Viridiplantae</taxon>
        <taxon>Streptophyta</taxon>
        <taxon>Embryophyta</taxon>
        <taxon>Tracheophyta</taxon>
        <taxon>Spermatophyta</taxon>
        <taxon>Magnoliopsida</taxon>
        <taxon>eudicotyledons</taxon>
        <taxon>Gunneridae</taxon>
        <taxon>Pentapetalae</taxon>
        <taxon>rosids</taxon>
        <taxon>fabids</taxon>
        <taxon>Malpighiales</taxon>
        <taxon>Salicaceae</taxon>
        <taxon>Saliceae</taxon>
        <taxon>Populus</taxon>
    </lineage>
</organism>
<dbReference type="GO" id="GO:0005536">
    <property type="term" value="F:D-glucose binding"/>
    <property type="evidence" value="ECO:0007669"/>
    <property type="project" value="UniProtKB-ARBA"/>
</dbReference>
<evidence type="ECO:0000256" key="1">
    <source>
        <dbReference type="ARBA" id="ARBA00006568"/>
    </source>
</evidence>
<dbReference type="InterPro" id="IPR036404">
    <property type="entry name" value="Jacalin-like_lectin_dom_sf"/>
</dbReference>
<comment type="caution">
    <text evidence="5">The sequence shown here is derived from an EMBL/GenBank/DDBJ whole genome shotgun (WGS) entry which is preliminary data.</text>
</comment>
<dbReference type="InterPro" id="IPR033734">
    <property type="entry name" value="Jacalin-like_lectin_dom_plant"/>
</dbReference>
<dbReference type="EMBL" id="JACEGQ020000012">
    <property type="protein sequence ID" value="KAH8492413.1"/>
    <property type="molecule type" value="Genomic_DNA"/>
</dbReference>
<dbReference type="CDD" id="cd09612">
    <property type="entry name" value="Jacalin"/>
    <property type="match status" value="1"/>
</dbReference>
<dbReference type="SUPFAM" id="SSF51101">
    <property type="entry name" value="Mannose-binding lectins"/>
    <property type="match status" value="1"/>
</dbReference>
<dbReference type="SMART" id="SM00915">
    <property type="entry name" value="Jacalin"/>
    <property type="match status" value="1"/>
</dbReference>
<feature type="coiled-coil region" evidence="3">
    <location>
        <begin position="214"/>
        <end position="241"/>
    </location>
</feature>
<comment type="similarity">
    <text evidence="1">Belongs to the jacalin lectin family.</text>
</comment>
<dbReference type="Gene3D" id="2.100.10.30">
    <property type="entry name" value="Jacalin-like lectin domain"/>
    <property type="match status" value="1"/>
</dbReference>
<reference evidence="5" key="1">
    <citation type="journal article" date="2021" name="J. Hered.">
        <title>Genome Assembly of Salicaceae Populus deltoides (Eastern Cottonwood) I-69 Based on Nanopore Sequencing and Hi-C Technologies.</title>
        <authorList>
            <person name="Bai S."/>
            <person name="Wu H."/>
            <person name="Zhang J."/>
            <person name="Pan Z."/>
            <person name="Zhao W."/>
            <person name="Li Z."/>
            <person name="Tong C."/>
        </authorList>
    </citation>
    <scope>NUCLEOTIDE SEQUENCE</scope>
    <source>
        <tissue evidence="5">Leaf</tissue>
    </source>
</reference>
<evidence type="ECO:0000313" key="5">
    <source>
        <dbReference type="EMBL" id="KAH8492413.1"/>
    </source>
</evidence>
<keyword evidence="2" id="KW-0430">Lectin</keyword>
<evidence type="ECO:0000313" key="6">
    <source>
        <dbReference type="Proteomes" id="UP000807159"/>
    </source>
</evidence>
<feature type="domain" description="Jacalin-type lectin" evidence="4">
    <location>
        <begin position="300"/>
        <end position="442"/>
    </location>
</feature>
<dbReference type="PANTHER" id="PTHR47293">
    <property type="entry name" value="JACALIN-RELATED LECTIN 3"/>
    <property type="match status" value="1"/>
</dbReference>
<accession>A0A8T2XJ39</accession>
<dbReference type="AlphaFoldDB" id="A0A8T2XJ39"/>
<dbReference type="Proteomes" id="UP000807159">
    <property type="component" value="Chromosome 12"/>
</dbReference>
<sequence>MDIECALLPTIKAQSGEQFCHFTHGHPLTLTEIKDDAQPAGDAVQILHAKMIHISSIVMPVRRKETQGYQSITARITTSLPRLNLSCPRQVILALQGKYGDVELRTLDGVLYGKLGAWGSAPSKFQVRIPVPTNLLGPRATRGVRLLKLRSQQQKLQVREVHPSTLKEQSSENEQVNCSACGKSCSAPSYVLGDCDSITKVSISIWSPFTNYEMTDISKEMEELTSRFEALKGKFERLKGICERITSAESSKSRSREEGLEKALDLKWWPAATISAHLLHLLSSHMENGKEQSAARKKSTILVGPWGGNGGDSWDDGIYHGVREITIVYDQCIDSIQVVYDKNGKPITAENHGGVGGSRAAEIKLQYPEEYLTSVSGHYCPVVYGGSPVIRSLAFSSNKRTFGPFGVEEGTPFTLSMDGASIVGFKGRGGWYLDAIGFRLSRIQSTKVLKKFQQKLQRLTSTVSKSSASKDAERTY</sequence>
<dbReference type="Pfam" id="PF01419">
    <property type="entry name" value="Jacalin"/>
    <property type="match status" value="1"/>
</dbReference>
<gene>
    <name evidence="5" type="ORF">H0E87_021826</name>
</gene>
<evidence type="ECO:0000256" key="3">
    <source>
        <dbReference type="SAM" id="Coils"/>
    </source>
</evidence>
<name>A0A8T2XJ39_POPDE</name>
<keyword evidence="3" id="KW-0175">Coiled coil</keyword>
<dbReference type="GO" id="GO:0005537">
    <property type="term" value="F:D-mannose binding"/>
    <property type="evidence" value="ECO:0007669"/>
    <property type="project" value="UniProtKB-ARBA"/>
</dbReference>
<dbReference type="PROSITE" id="PS51752">
    <property type="entry name" value="JACALIN_LECTIN"/>
    <property type="match status" value="1"/>
</dbReference>
<evidence type="ECO:0000256" key="2">
    <source>
        <dbReference type="ARBA" id="ARBA00022734"/>
    </source>
</evidence>
<dbReference type="InterPro" id="IPR001229">
    <property type="entry name" value="Jacalin-like_lectin_dom"/>
</dbReference>
<keyword evidence="6" id="KW-1185">Reference proteome</keyword>
<dbReference type="FunFam" id="2.100.10.30:FF:000001">
    <property type="entry name" value="Jacalin-related lectin 33"/>
    <property type="match status" value="1"/>
</dbReference>
<evidence type="ECO:0000259" key="4">
    <source>
        <dbReference type="PROSITE" id="PS51752"/>
    </source>
</evidence>
<dbReference type="PANTHER" id="PTHR47293:SF15">
    <property type="entry name" value="JACALIN-RELATED LECTIN 19"/>
    <property type="match status" value="1"/>
</dbReference>
<protein>
    <recommendedName>
        <fullName evidence="4">Jacalin-type lectin domain-containing protein</fullName>
    </recommendedName>
</protein>
<proteinExistence type="inferred from homology"/>